<dbReference type="PROSITE" id="PS50109">
    <property type="entry name" value="HIS_KIN"/>
    <property type="match status" value="1"/>
</dbReference>
<evidence type="ECO:0000256" key="2">
    <source>
        <dbReference type="ARBA" id="ARBA00012438"/>
    </source>
</evidence>
<keyword evidence="4" id="KW-0808">Transferase</keyword>
<keyword evidence="6" id="KW-0902">Two-component regulatory system</keyword>
<dbReference type="CDD" id="cd00082">
    <property type="entry name" value="HisKA"/>
    <property type="match status" value="1"/>
</dbReference>
<dbReference type="InterPro" id="IPR003594">
    <property type="entry name" value="HATPase_dom"/>
</dbReference>
<keyword evidence="5" id="KW-0418">Kinase</keyword>
<gene>
    <name evidence="9" type="ORF">GTP23_13960</name>
</gene>
<dbReference type="InterPro" id="IPR050736">
    <property type="entry name" value="Sensor_HK_Regulatory"/>
</dbReference>
<name>A0A845HYP8_9BURK</name>
<comment type="caution">
    <text evidence="9">The sequence shown here is derived from an EMBL/GenBank/DDBJ whole genome shotgun (WGS) entry which is preliminary data.</text>
</comment>
<dbReference type="Pfam" id="PF00512">
    <property type="entry name" value="HisKA"/>
    <property type="match status" value="1"/>
</dbReference>
<protein>
    <recommendedName>
        <fullName evidence="2">histidine kinase</fullName>
        <ecNumber evidence="2">2.7.13.3</ecNumber>
    </recommendedName>
</protein>
<dbReference type="InterPro" id="IPR035965">
    <property type="entry name" value="PAS-like_dom_sf"/>
</dbReference>
<comment type="catalytic activity">
    <reaction evidence="1">
        <text>ATP + protein L-histidine = ADP + protein N-phospho-L-histidine.</text>
        <dbReference type="EC" id="2.7.13.3"/>
    </reaction>
</comment>
<sequence>MTRVAELEAVLAAAQAEMQRCREWLAYSEEASFTADAAGLTWLSPACERQFGYTLAAAQALAAPLLAQLPARLARYSAGDATRWQVRRELELAHADGHAVSVEITTTLMPETDGSVRRIHGIVRDLTLARELAQQQKQFTSMLSHEFRTPLAVIDGAAQLLEMTGTAHDESTRKRYRKIQTAADRLLALLDEHLTPQRMAEIGRVRQPDQVAPASLLQMAVQQAASRRSSITLALGNLPAQMRCDPAGMRLCLDVLLDNAIKYTPAASTIEVSGQMAAGGGLEMLVRDYGTGVAEDELGRIFEKAYRGNNASQIGGSGLGLYMASAVLEVHGGRLTARHVPGGGMEFRIWLPIASQTGKVLA</sequence>
<evidence type="ECO:0000256" key="5">
    <source>
        <dbReference type="ARBA" id="ARBA00022777"/>
    </source>
</evidence>
<dbReference type="InterPro" id="IPR036890">
    <property type="entry name" value="HATPase_C_sf"/>
</dbReference>
<dbReference type="InterPro" id="IPR003661">
    <property type="entry name" value="HisK_dim/P_dom"/>
</dbReference>
<dbReference type="Gene3D" id="3.30.565.10">
    <property type="entry name" value="Histidine kinase-like ATPase, C-terminal domain"/>
    <property type="match status" value="1"/>
</dbReference>
<organism evidence="9 10">
    <name type="scientific">Duganella fentianensis</name>
    <dbReference type="NCBI Taxonomy" id="2692177"/>
    <lineage>
        <taxon>Bacteria</taxon>
        <taxon>Pseudomonadati</taxon>
        <taxon>Pseudomonadota</taxon>
        <taxon>Betaproteobacteria</taxon>
        <taxon>Burkholderiales</taxon>
        <taxon>Oxalobacteraceae</taxon>
        <taxon>Telluria group</taxon>
        <taxon>Duganella</taxon>
    </lineage>
</organism>
<dbReference type="Gene3D" id="3.30.450.20">
    <property type="entry name" value="PAS domain"/>
    <property type="match status" value="1"/>
</dbReference>
<evidence type="ECO:0000313" key="9">
    <source>
        <dbReference type="EMBL" id="MYN46153.1"/>
    </source>
</evidence>
<dbReference type="SMART" id="SM00388">
    <property type="entry name" value="HisKA"/>
    <property type="match status" value="1"/>
</dbReference>
<feature type="domain" description="PAC" evidence="8">
    <location>
        <begin position="86"/>
        <end position="138"/>
    </location>
</feature>
<dbReference type="EMBL" id="WWCL01000003">
    <property type="protein sequence ID" value="MYN46153.1"/>
    <property type="molecule type" value="Genomic_DNA"/>
</dbReference>
<dbReference type="SUPFAM" id="SSF55785">
    <property type="entry name" value="PYP-like sensor domain (PAS domain)"/>
    <property type="match status" value="1"/>
</dbReference>
<dbReference type="Gene3D" id="1.10.287.130">
    <property type="match status" value="1"/>
</dbReference>
<dbReference type="InterPro" id="IPR000700">
    <property type="entry name" value="PAS-assoc_C"/>
</dbReference>
<evidence type="ECO:0000259" key="7">
    <source>
        <dbReference type="PROSITE" id="PS50109"/>
    </source>
</evidence>
<evidence type="ECO:0000256" key="6">
    <source>
        <dbReference type="ARBA" id="ARBA00023012"/>
    </source>
</evidence>
<dbReference type="PRINTS" id="PR00344">
    <property type="entry name" value="BCTRLSENSOR"/>
</dbReference>
<keyword evidence="10" id="KW-1185">Reference proteome</keyword>
<dbReference type="InterPro" id="IPR000014">
    <property type="entry name" value="PAS"/>
</dbReference>
<evidence type="ECO:0000313" key="10">
    <source>
        <dbReference type="Proteomes" id="UP000444316"/>
    </source>
</evidence>
<dbReference type="NCBIfam" id="TIGR00229">
    <property type="entry name" value="sensory_box"/>
    <property type="match status" value="1"/>
</dbReference>
<dbReference type="PROSITE" id="PS50113">
    <property type="entry name" value="PAC"/>
    <property type="match status" value="1"/>
</dbReference>
<evidence type="ECO:0000256" key="1">
    <source>
        <dbReference type="ARBA" id="ARBA00000085"/>
    </source>
</evidence>
<dbReference type="GO" id="GO:0000155">
    <property type="term" value="F:phosphorelay sensor kinase activity"/>
    <property type="evidence" value="ECO:0007669"/>
    <property type="project" value="InterPro"/>
</dbReference>
<dbReference type="InterPro" id="IPR005467">
    <property type="entry name" value="His_kinase_dom"/>
</dbReference>
<dbReference type="CDD" id="cd00075">
    <property type="entry name" value="HATPase"/>
    <property type="match status" value="1"/>
</dbReference>
<feature type="domain" description="Histidine kinase" evidence="7">
    <location>
        <begin position="142"/>
        <end position="355"/>
    </location>
</feature>
<dbReference type="EC" id="2.7.13.3" evidence="2"/>
<dbReference type="InterPro" id="IPR036097">
    <property type="entry name" value="HisK_dim/P_sf"/>
</dbReference>
<accession>A0A845HYP8</accession>
<dbReference type="AlphaFoldDB" id="A0A845HYP8"/>
<dbReference type="PANTHER" id="PTHR43711">
    <property type="entry name" value="TWO-COMPONENT HISTIDINE KINASE"/>
    <property type="match status" value="1"/>
</dbReference>
<reference evidence="9" key="1">
    <citation type="submission" date="2019-12" db="EMBL/GenBank/DDBJ databases">
        <title>Novel species isolated from a subtropical stream in China.</title>
        <authorList>
            <person name="Lu H."/>
        </authorList>
    </citation>
    <scope>NUCLEOTIDE SEQUENCE [LARGE SCALE GENOMIC DNA]</scope>
    <source>
        <strain evidence="9">FT93W</strain>
    </source>
</reference>
<evidence type="ECO:0000259" key="8">
    <source>
        <dbReference type="PROSITE" id="PS50113"/>
    </source>
</evidence>
<dbReference type="Pfam" id="PF02518">
    <property type="entry name" value="HATPase_c"/>
    <property type="match status" value="1"/>
</dbReference>
<keyword evidence="3" id="KW-0597">Phosphoprotein</keyword>
<proteinExistence type="predicted"/>
<dbReference type="InterPro" id="IPR004358">
    <property type="entry name" value="Sig_transdc_His_kin-like_C"/>
</dbReference>
<evidence type="ECO:0000256" key="3">
    <source>
        <dbReference type="ARBA" id="ARBA00022553"/>
    </source>
</evidence>
<dbReference type="Proteomes" id="UP000444316">
    <property type="component" value="Unassembled WGS sequence"/>
</dbReference>
<evidence type="ECO:0000256" key="4">
    <source>
        <dbReference type="ARBA" id="ARBA00022679"/>
    </source>
</evidence>
<dbReference type="SMART" id="SM00387">
    <property type="entry name" value="HATPase_c"/>
    <property type="match status" value="1"/>
</dbReference>
<dbReference type="SUPFAM" id="SSF55874">
    <property type="entry name" value="ATPase domain of HSP90 chaperone/DNA topoisomerase II/histidine kinase"/>
    <property type="match status" value="1"/>
</dbReference>
<dbReference type="SUPFAM" id="SSF47384">
    <property type="entry name" value="Homodimeric domain of signal transducing histidine kinase"/>
    <property type="match status" value="1"/>
</dbReference>
<dbReference type="RefSeq" id="WP_161035738.1">
    <property type="nucleotide sequence ID" value="NZ_WWCL01000003.1"/>
</dbReference>
<dbReference type="PANTHER" id="PTHR43711:SF1">
    <property type="entry name" value="HISTIDINE KINASE 1"/>
    <property type="match status" value="1"/>
</dbReference>